<dbReference type="PROSITE" id="PS50110">
    <property type="entry name" value="RESPONSE_REGULATORY"/>
    <property type="match status" value="1"/>
</dbReference>
<evidence type="ECO:0000313" key="11">
    <source>
        <dbReference type="EMBL" id="RAV12497.1"/>
    </source>
</evidence>
<dbReference type="SUPFAM" id="SSF46689">
    <property type="entry name" value="Homeodomain-like"/>
    <property type="match status" value="2"/>
</dbReference>
<dbReference type="InterPro" id="IPR018060">
    <property type="entry name" value="HTH_AraC"/>
</dbReference>
<evidence type="ECO:0000259" key="10">
    <source>
        <dbReference type="PROSITE" id="PS50110"/>
    </source>
</evidence>
<feature type="domain" description="HTH araC/xylS-type" evidence="9">
    <location>
        <begin position="439"/>
        <end position="537"/>
    </location>
</feature>
<dbReference type="SUPFAM" id="SSF52172">
    <property type="entry name" value="CheY-like"/>
    <property type="match status" value="1"/>
</dbReference>
<keyword evidence="5" id="KW-0805">Transcription regulation</keyword>
<dbReference type="GO" id="GO:0005737">
    <property type="term" value="C:cytoplasm"/>
    <property type="evidence" value="ECO:0007669"/>
    <property type="project" value="UniProtKB-SubCell"/>
</dbReference>
<comment type="caution">
    <text evidence="11">The sequence shown here is derived from an EMBL/GenBank/DDBJ whole genome shotgun (WGS) entry which is preliminary data.</text>
</comment>
<dbReference type="InterPro" id="IPR011006">
    <property type="entry name" value="CheY-like_superfamily"/>
</dbReference>
<dbReference type="Proteomes" id="UP000250369">
    <property type="component" value="Unassembled WGS sequence"/>
</dbReference>
<keyword evidence="4" id="KW-0902">Two-component regulatory system</keyword>
<evidence type="ECO:0000313" key="12">
    <source>
        <dbReference type="Proteomes" id="UP000250369"/>
    </source>
</evidence>
<protein>
    <recommendedName>
        <fullName evidence="13">DNA-binding response regulator</fullName>
    </recommendedName>
</protein>
<dbReference type="PANTHER" id="PTHR42713">
    <property type="entry name" value="HISTIDINE KINASE-RELATED"/>
    <property type="match status" value="1"/>
</dbReference>
<dbReference type="Pfam" id="PF00072">
    <property type="entry name" value="Response_reg"/>
    <property type="match status" value="1"/>
</dbReference>
<dbReference type="AlphaFoldDB" id="A0A329M694"/>
<dbReference type="GO" id="GO:0043565">
    <property type="term" value="F:sequence-specific DNA binding"/>
    <property type="evidence" value="ECO:0007669"/>
    <property type="project" value="InterPro"/>
</dbReference>
<gene>
    <name evidence="11" type="ORF">DQG23_34785</name>
</gene>
<keyword evidence="6" id="KW-0238">DNA-binding</keyword>
<dbReference type="EMBL" id="QMFB01000033">
    <property type="protein sequence ID" value="RAV12497.1"/>
    <property type="molecule type" value="Genomic_DNA"/>
</dbReference>
<feature type="modified residue" description="4-aspartylphosphate" evidence="8">
    <location>
        <position position="57"/>
    </location>
</feature>
<dbReference type="PROSITE" id="PS01124">
    <property type="entry name" value="HTH_ARAC_FAMILY_2"/>
    <property type="match status" value="1"/>
</dbReference>
<evidence type="ECO:0000256" key="7">
    <source>
        <dbReference type="ARBA" id="ARBA00023163"/>
    </source>
</evidence>
<dbReference type="PRINTS" id="PR00032">
    <property type="entry name" value="HTHARAC"/>
</dbReference>
<evidence type="ECO:0008006" key="13">
    <source>
        <dbReference type="Google" id="ProtNLM"/>
    </source>
</evidence>
<evidence type="ECO:0000256" key="2">
    <source>
        <dbReference type="ARBA" id="ARBA00022490"/>
    </source>
</evidence>
<dbReference type="GO" id="GO:0003700">
    <property type="term" value="F:DNA-binding transcription factor activity"/>
    <property type="evidence" value="ECO:0007669"/>
    <property type="project" value="InterPro"/>
</dbReference>
<keyword evidence="3 8" id="KW-0597">Phosphoprotein</keyword>
<evidence type="ECO:0000256" key="4">
    <source>
        <dbReference type="ARBA" id="ARBA00023012"/>
    </source>
</evidence>
<keyword evidence="7" id="KW-0804">Transcription</keyword>
<dbReference type="InterPro" id="IPR020449">
    <property type="entry name" value="Tscrpt_reg_AraC-type_HTH"/>
</dbReference>
<evidence type="ECO:0000256" key="5">
    <source>
        <dbReference type="ARBA" id="ARBA00023015"/>
    </source>
</evidence>
<comment type="subcellular location">
    <subcellularLocation>
        <location evidence="1">Cytoplasm</location>
    </subcellularLocation>
</comment>
<sequence length="540" mass="61647">MIGMNILLVDDEEHVIDGLREMIDWEALHIDRVFTAADGEEAWQLYCSHRPDVVLTDVAMPQMNGLELSARIRREDPHVPIVILSGYDDFEYAREAVHLSVSRYILKPAVFTEIQEMLAEVIGDLEAVRKQKQYADEFSRQMKHSIPLLREQLLFDLVVTGGAVVTAEQLRFHQLEDELMTGGLVVTIGLYRTDDARFASERDWQLFKFSVANIVSETIAAADDIPGGCFLLRYVEDRLPLLVISMNAGEAVLRARRLAEAVLESVTRHLGIELNVAIGGWFGKAGQYRASYVQCCDMLRSLDFEGYHRIVSADEENDYAASMAYDPLKAIRLLSGTFRQGGWGETAEMWREMRGALLRESVPLGVAQIAAISLMSGLTLELAEEERENANRFLPIVQDIYKHRSKEAVVQLVEDQLNALLEQFRQRESQQRPSHDCVRKLIEQIESRFAEPLSFSELARQLHMTRNHLSYLFKRETGTSFIAYLTSYRIERAKELLNANRYMIYEIAEKVGYSDAAYFSRVFKNATGVCPLEYTHSQRQ</sequence>
<dbReference type="InterPro" id="IPR001789">
    <property type="entry name" value="Sig_transdc_resp-reg_receiver"/>
</dbReference>
<dbReference type="InterPro" id="IPR051552">
    <property type="entry name" value="HptR"/>
</dbReference>
<accession>A0A329M694</accession>
<evidence type="ECO:0000256" key="3">
    <source>
        <dbReference type="ARBA" id="ARBA00022553"/>
    </source>
</evidence>
<proteinExistence type="predicted"/>
<name>A0A329M694_9BACL</name>
<evidence type="ECO:0000256" key="8">
    <source>
        <dbReference type="PROSITE-ProRule" id="PRU00169"/>
    </source>
</evidence>
<organism evidence="11 12">
    <name type="scientific">Paenibacillus contaminans</name>
    <dbReference type="NCBI Taxonomy" id="450362"/>
    <lineage>
        <taxon>Bacteria</taxon>
        <taxon>Bacillati</taxon>
        <taxon>Bacillota</taxon>
        <taxon>Bacilli</taxon>
        <taxon>Bacillales</taxon>
        <taxon>Paenibacillaceae</taxon>
        <taxon>Paenibacillus</taxon>
    </lineage>
</organism>
<dbReference type="Gene3D" id="3.40.50.2300">
    <property type="match status" value="1"/>
</dbReference>
<keyword evidence="12" id="KW-1185">Reference proteome</keyword>
<evidence type="ECO:0000256" key="1">
    <source>
        <dbReference type="ARBA" id="ARBA00004496"/>
    </source>
</evidence>
<evidence type="ECO:0000259" key="9">
    <source>
        <dbReference type="PROSITE" id="PS01124"/>
    </source>
</evidence>
<dbReference type="Pfam" id="PF12833">
    <property type="entry name" value="HTH_18"/>
    <property type="match status" value="1"/>
</dbReference>
<dbReference type="SMART" id="SM00342">
    <property type="entry name" value="HTH_ARAC"/>
    <property type="match status" value="1"/>
</dbReference>
<reference evidence="11 12" key="1">
    <citation type="journal article" date="2009" name="Int. J. Syst. Evol. Microbiol.">
        <title>Paenibacillus contaminans sp. nov., isolated from a contaminated laboratory plate.</title>
        <authorList>
            <person name="Chou J.H."/>
            <person name="Lee J.H."/>
            <person name="Lin M.C."/>
            <person name="Chang P.S."/>
            <person name="Arun A.B."/>
            <person name="Young C.C."/>
            <person name="Chen W.M."/>
        </authorList>
    </citation>
    <scope>NUCLEOTIDE SEQUENCE [LARGE SCALE GENOMIC DNA]</scope>
    <source>
        <strain evidence="11 12">CKOBP-6</strain>
    </source>
</reference>
<dbReference type="SMART" id="SM00448">
    <property type="entry name" value="REC"/>
    <property type="match status" value="1"/>
</dbReference>
<dbReference type="CDD" id="cd17536">
    <property type="entry name" value="REC_YesN-like"/>
    <property type="match status" value="1"/>
</dbReference>
<feature type="domain" description="Response regulatory" evidence="10">
    <location>
        <begin position="5"/>
        <end position="122"/>
    </location>
</feature>
<keyword evidence="2" id="KW-0963">Cytoplasm</keyword>
<dbReference type="InterPro" id="IPR009057">
    <property type="entry name" value="Homeodomain-like_sf"/>
</dbReference>
<dbReference type="GO" id="GO:0000160">
    <property type="term" value="P:phosphorelay signal transduction system"/>
    <property type="evidence" value="ECO:0007669"/>
    <property type="project" value="UniProtKB-KW"/>
</dbReference>
<dbReference type="PANTHER" id="PTHR42713:SF3">
    <property type="entry name" value="TRANSCRIPTIONAL REGULATORY PROTEIN HPTR"/>
    <property type="match status" value="1"/>
</dbReference>
<evidence type="ECO:0000256" key="6">
    <source>
        <dbReference type="ARBA" id="ARBA00023125"/>
    </source>
</evidence>
<dbReference type="Gene3D" id="1.10.10.60">
    <property type="entry name" value="Homeodomain-like"/>
    <property type="match status" value="2"/>
</dbReference>